<feature type="compositionally biased region" description="Pro residues" evidence="1">
    <location>
        <begin position="82"/>
        <end position="99"/>
    </location>
</feature>
<keyword evidence="2" id="KW-0812">Transmembrane</keyword>
<name>A0ABU0HN19_9HYPH</name>
<evidence type="ECO:0000313" key="4">
    <source>
        <dbReference type="EMBL" id="MDQ0443719.1"/>
    </source>
</evidence>
<gene>
    <name evidence="4" type="ORF">QO016_003224</name>
</gene>
<dbReference type="SUPFAM" id="SSF50346">
    <property type="entry name" value="PRC-barrel domain"/>
    <property type="match status" value="1"/>
</dbReference>
<dbReference type="InterPro" id="IPR015810">
    <property type="entry name" value="Photo_RC_H_N"/>
</dbReference>
<accession>A0ABU0HN19</accession>
<evidence type="ECO:0000256" key="1">
    <source>
        <dbReference type="SAM" id="MobiDB-lite"/>
    </source>
</evidence>
<sequence length="159" mass="16796">MNEGVSQIAGSAGHGIDPATGIVGSTTASEAVGAWGFHLGAVTQHVDGVVVLFWAFALFFGTLCWYLRAEDKREGYPMEDPAQPPRAHPLVGFPPPPAPKTFTLQKGGTVTLPNFISPRRCRSAISIRSPARPSCRPAPTRCATPSARPPTCCATRSPS</sequence>
<comment type="caution">
    <text evidence="4">The sequence shown here is derived from an EMBL/GenBank/DDBJ whole genome shotgun (WGS) entry which is preliminary data.</text>
</comment>
<dbReference type="Pfam" id="PF03967">
    <property type="entry name" value="PRCH"/>
    <property type="match status" value="1"/>
</dbReference>
<keyword evidence="5" id="KW-1185">Reference proteome</keyword>
<feature type="region of interest" description="Disordered" evidence="1">
    <location>
        <begin position="77"/>
        <end position="99"/>
    </location>
</feature>
<evidence type="ECO:0000256" key="2">
    <source>
        <dbReference type="SAM" id="Phobius"/>
    </source>
</evidence>
<reference evidence="4 5" key="1">
    <citation type="submission" date="2023-07" db="EMBL/GenBank/DDBJ databases">
        <title>Genomic Encyclopedia of Type Strains, Phase IV (KMG-IV): sequencing the most valuable type-strain genomes for metagenomic binning, comparative biology and taxonomic classification.</title>
        <authorList>
            <person name="Goeker M."/>
        </authorList>
    </citation>
    <scope>NUCLEOTIDE SEQUENCE [LARGE SCALE GENOMIC DNA]</scope>
    <source>
        <strain evidence="4 5">DSM 19562</strain>
    </source>
</reference>
<organism evidence="4 5">
    <name type="scientific">Methylobacterium persicinum</name>
    <dbReference type="NCBI Taxonomy" id="374426"/>
    <lineage>
        <taxon>Bacteria</taxon>
        <taxon>Pseudomonadati</taxon>
        <taxon>Pseudomonadota</taxon>
        <taxon>Alphaproteobacteria</taxon>
        <taxon>Hyphomicrobiales</taxon>
        <taxon>Methylobacteriaceae</taxon>
        <taxon>Methylobacterium</taxon>
    </lineage>
</organism>
<dbReference type="Gene3D" id="4.10.540.10">
    <property type="entry name" value="Photosynthetic reaction centre, H subunit, N-terminal domain"/>
    <property type="match status" value="1"/>
</dbReference>
<protein>
    <recommendedName>
        <fullName evidence="3">Photosynthetic reaction centre H subunit N-terminal domain-containing protein</fullName>
    </recommendedName>
</protein>
<evidence type="ECO:0000259" key="3">
    <source>
        <dbReference type="Pfam" id="PF03967"/>
    </source>
</evidence>
<evidence type="ECO:0000313" key="5">
    <source>
        <dbReference type="Proteomes" id="UP001236369"/>
    </source>
</evidence>
<dbReference type="InterPro" id="IPR037097">
    <property type="entry name" value="Photo_RC_H_N_sf"/>
</dbReference>
<feature type="region of interest" description="Disordered" evidence="1">
    <location>
        <begin position="128"/>
        <end position="159"/>
    </location>
</feature>
<feature type="compositionally biased region" description="Low complexity" evidence="1">
    <location>
        <begin position="128"/>
        <end position="143"/>
    </location>
</feature>
<keyword evidence="2" id="KW-1133">Transmembrane helix</keyword>
<keyword evidence="2" id="KW-0472">Membrane</keyword>
<dbReference type="SUPFAM" id="SSF81490">
    <property type="entry name" value="Photosystem II reaction centre subunit H, transmembrane region"/>
    <property type="match status" value="1"/>
</dbReference>
<dbReference type="InterPro" id="IPR011033">
    <property type="entry name" value="PRC_barrel-like_sf"/>
</dbReference>
<dbReference type="Proteomes" id="UP001236369">
    <property type="component" value="Unassembled WGS sequence"/>
</dbReference>
<dbReference type="EMBL" id="JAUSVV010000007">
    <property type="protein sequence ID" value="MDQ0443719.1"/>
    <property type="molecule type" value="Genomic_DNA"/>
</dbReference>
<feature type="domain" description="Photosynthetic reaction centre H subunit N-terminal" evidence="3">
    <location>
        <begin position="41"/>
        <end position="119"/>
    </location>
</feature>
<proteinExistence type="predicted"/>
<feature type="transmembrane region" description="Helical" evidence="2">
    <location>
        <begin position="48"/>
        <end position="67"/>
    </location>
</feature>